<dbReference type="Pfam" id="PF00023">
    <property type="entry name" value="Ank"/>
    <property type="match status" value="2"/>
</dbReference>
<dbReference type="InterPro" id="IPR036770">
    <property type="entry name" value="Ankyrin_rpt-contain_sf"/>
</dbReference>
<evidence type="ECO:0000256" key="1">
    <source>
        <dbReference type="PROSITE-ProRule" id="PRU00023"/>
    </source>
</evidence>
<keyword evidence="3" id="KW-1185">Reference proteome</keyword>
<protein>
    <submittedName>
        <fullName evidence="2">Ankyrin repeat domain-containing protein 7</fullName>
    </submittedName>
</protein>
<reference evidence="2 3" key="1">
    <citation type="journal article" date="2019" name="Mol. Ecol. Resour.">
        <title>Improving Illumina assemblies with Hi-C and long reads: an example with the North African dromedary.</title>
        <authorList>
            <person name="Elbers J.P."/>
            <person name="Rogers M.F."/>
            <person name="Perelman P.L."/>
            <person name="Proskuryakova A.A."/>
            <person name="Serdyukova N.A."/>
            <person name="Johnson W.E."/>
            <person name="Horin P."/>
            <person name="Corander J."/>
            <person name="Murphy D."/>
            <person name="Burger P.A."/>
        </authorList>
    </citation>
    <scope>NUCLEOTIDE SEQUENCE [LARGE SCALE GENOMIC DNA]</scope>
    <source>
        <strain evidence="2">Drom800</strain>
        <tissue evidence="2">Blood</tissue>
    </source>
</reference>
<name>A0A5N4C0A0_CAMDR</name>
<proteinExistence type="predicted"/>
<dbReference type="Pfam" id="PF12796">
    <property type="entry name" value="Ank_2"/>
    <property type="match status" value="1"/>
</dbReference>
<dbReference type="PROSITE" id="PS50088">
    <property type="entry name" value="ANK_REPEAT"/>
    <property type="match status" value="3"/>
</dbReference>
<evidence type="ECO:0000313" key="2">
    <source>
        <dbReference type="EMBL" id="KAB1252305.1"/>
    </source>
</evidence>
<dbReference type="PANTHER" id="PTHR24147">
    <property type="entry name" value="ANKYRIN REPEAT DOMAIN 36-RELATED"/>
    <property type="match status" value="1"/>
</dbReference>
<gene>
    <name evidence="2" type="ORF">Cadr_000031044</name>
</gene>
<dbReference type="InterPro" id="IPR002110">
    <property type="entry name" value="Ankyrin_rpt"/>
</dbReference>
<organism evidence="2 3">
    <name type="scientific">Camelus dromedarius</name>
    <name type="common">Dromedary</name>
    <name type="synonym">Arabian camel</name>
    <dbReference type="NCBI Taxonomy" id="9838"/>
    <lineage>
        <taxon>Eukaryota</taxon>
        <taxon>Metazoa</taxon>
        <taxon>Chordata</taxon>
        <taxon>Craniata</taxon>
        <taxon>Vertebrata</taxon>
        <taxon>Euteleostomi</taxon>
        <taxon>Mammalia</taxon>
        <taxon>Eutheria</taxon>
        <taxon>Laurasiatheria</taxon>
        <taxon>Artiodactyla</taxon>
        <taxon>Tylopoda</taxon>
        <taxon>Camelidae</taxon>
        <taxon>Camelus</taxon>
    </lineage>
</organism>
<dbReference type="Gene3D" id="1.25.40.20">
    <property type="entry name" value="Ankyrin repeat-containing domain"/>
    <property type="match status" value="2"/>
</dbReference>
<dbReference type="PRINTS" id="PR01415">
    <property type="entry name" value="ANKYRIN"/>
</dbReference>
<comment type="caution">
    <text evidence="2">The sequence shown here is derived from an EMBL/GenBank/DDBJ whole genome shotgun (WGS) entry which is preliminary data.</text>
</comment>
<dbReference type="SUPFAM" id="SSF48403">
    <property type="entry name" value="Ankyrin repeat"/>
    <property type="match status" value="1"/>
</dbReference>
<dbReference type="PROSITE" id="PS50297">
    <property type="entry name" value="ANK_REP_REGION"/>
    <property type="match status" value="2"/>
</dbReference>
<feature type="repeat" description="ANK" evidence="1">
    <location>
        <begin position="70"/>
        <end position="102"/>
    </location>
</feature>
<dbReference type="InterPro" id="IPR050657">
    <property type="entry name" value="Ankyrin_repeat_domain"/>
</dbReference>
<dbReference type="Proteomes" id="UP000299084">
    <property type="component" value="Unassembled WGS sequence"/>
</dbReference>
<dbReference type="PANTHER" id="PTHR24147:SF64">
    <property type="entry name" value="ANKYRIN REPEAT DOMAIN-CONTAINING PROTEIN 19-RELATED"/>
    <property type="match status" value="1"/>
</dbReference>
<dbReference type="SMART" id="SM00248">
    <property type="entry name" value="ANK"/>
    <property type="match status" value="4"/>
</dbReference>
<feature type="repeat" description="ANK" evidence="1">
    <location>
        <begin position="136"/>
        <end position="168"/>
    </location>
</feature>
<evidence type="ECO:0000313" key="3">
    <source>
        <dbReference type="Proteomes" id="UP000299084"/>
    </source>
</evidence>
<sequence length="252" mass="27938">MKKRLANFVSWVGFSARQRERRVCEKPVPGYRVHKSELKEFHRAAYLGASCTVEDLLSRKKNVVDGRDRKNRTALHLACTSGQSSVVALLIQWKCDLGARDEEGKTALIKAVQCRKELCVTVLLEHGADPNLVDDRQNTALHYAVLAEDTSIAAKLLRYKANIEAINKACVVCRGGPFSVGGVFSSLLSSLVTFTYSGTYVASPWRSALTLAVYHDSPDIVKLLLEKRVNADSLDSHGRTAEEYAYCNGFEQ</sequence>
<feature type="repeat" description="ANK" evidence="1">
    <location>
        <begin position="103"/>
        <end position="135"/>
    </location>
</feature>
<dbReference type="AlphaFoldDB" id="A0A5N4C0A0"/>
<accession>A0A5N4C0A0</accession>
<keyword evidence="1" id="KW-0040">ANK repeat</keyword>
<dbReference type="EMBL" id="JWIN03000048">
    <property type="protein sequence ID" value="KAB1252305.1"/>
    <property type="molecule type" value="Genomic_DNA"/>
</dbReference>